<dbReference type="RefSeq" id="WP_268610980.1">
    <property type="nucleotide sequence ID" value="NZ_CP113797.1"/>
</dbReference>
<dbReference type="PROSITE" id="PS50006">
    <property type="entry name" value="FHA_DOMAIN"/>
    <property type="match status" value="1"/>
</dbReference>
<reference evidence="2" key="1">
    <citation type="submission" date="2022-12" db="EMBL/GenBank/DDBJ databases">
        <title>Polyphasic identification of a Novel Hot-Spring Cyanobacterium Ocullathermofonsia sinensis gen nov. sp. nov. and Genomic Insights on its Adaptations to the Thermal Habitat.</title>
        <authorList>
            <person name="Daroch M."/>
            <person name="Tang J."/>
            <person name="Jiang Y."/>
        </authorList>
    </citation>
    <scope>NUCLEOTIDE SEQUENCE</scope>
    <source>
        <strain evidence="2">PKUAC-SCTA174</strain>
    </source>
</reference>
<dbReference type="SMART" id="SM00240">
    <property type="entry name" value="FHA"/>
    <property type="match status" value="1"/>
</dbReference>
<evidence type="ECO:0000259" key="1">
    <source>
        <dbReference type="PROSITE" id="PS50006"/>
    </source>
</evidence>
<dbReference type="KEGG" id="tsin:OXH18_03215"/>
<dbReference type="Gene3D" id="2.60.200.20">
    <property type="match status" value="1"/>
</dbReference>
<dbReference type="Gene3D" id="3.30.479.30">
    <property type="entry name" value="Band 7 domain"/>
    <property type="match status" value="1"/>
</dbReference>
<dbReference type="PANTHER" id="PTHR23308">
    <property type="entry name" value="NUCLEAR INHIBITOR OF PROTEIN PHOSPHATASE-1"/>
    <property type="match status" value="1"/>
</dbReference>
<dbReference type="SUPFAM" id="SSF49879">
    <property type="entry name" value="SMAD/FHA domain"/>
    <property type="match status" value="1"/>
</dbReference>
<evidence type="ECO:0000313" key="3">
    <source>
        <dbReference type="Proteomes" id="UP001163152"/>
    </source>
</evidence>
<dbReference type="SUPFAM" id="SSF117892">
    <property type="entry name" value="Band 7/SPFH domain"/>
    <property type="match status" value="1"/>
</dbReference>
<dbReference type="Proteomes" id="UP001163152">
    <property type="component" value="Chromosome"/>
</dbReference>
<gene>
    <name evidence="2" type="ORF">OXH18_03215</name>
</gene>
<dbReference type="InterPro" id="IPR050923">
    <property type="entry name" value="Cell_Proc_Reg/RNA_Proc"/>
</dbReference>
<dbReference type="SMART" id="SM00244">
    <property type="entry name" value="PHB"/>
    <property type="match status" value="1"/>
</dbReference>
<name>A0A9E9CBR8_9CYAN</name>
<protein>
    <submittedName>
        <fullName evidence="2">FHA domain-containing protein</fullName>
    </submittedName>
</protein>
<dbReference type="InterPro" id="IPR036013">
    <property type="entry name" value="Band_7/SPFH_dom_sf"/>
</dbReference>
<dbReference type="InterPro" id="IPR008984">
    <property type="entry name" value="SMAD_FHA_dom_sf"/>
</dbReference>
<organism evidence="2 3">
    <name type="scientific">Thermocoleostomius sinensis A174</name>
    <dbReference type="NCBI Taxonomy" id="2016057"/>
    <lineage>
        <taxon>Bacteria</taxon>
        <taxon>Bacillati</taxon>
        <taxon>Cyanobacteriota</taxon>
        <taxon>Cyanophyceae</taxon>
        <taxon>Oculatellales</taxon>
        <taxon>Oculatellaceae</taxon>
        <taxon>Thermocoleostomius</taxon>
    </lineage>
</organism>
<dbReference type="InterPro" id="IPR001107">
    <property type="entry name" value="Band_7"/>
</dbReference>
<proteinExistence type="predicted"/>
<dbReference type="AlphaFoldDB" id="A0A9E9CBR8"/>
<dbReference type="Pfam" id="PF01145">
    <property type="entry name" value="Band_7"/>
    <property type="match status" value="1"/>
</dbReference>
<feature type="domain" description="FHA" evidence="1">
    <location>
        <begin position="278"/>
        <end position="332"/>
    </location>
</feature>
<accession>A0A9E9CBR8</accession>
<dbReference type="InterPro" id="IPR000253">
    <property type="entry name" value="FHA_dom"/>
</dbReference>
<dbReference type="CDD" id="cd00060">
    <property type="entry name" value="FHA"/>
    <property type="match status" value="1"/>
</dbReference>
<dbReference type="Pfam" id="PF00498">
    <property type="entry name" value="FHA"/>
    <property type="match status" value="1"/>
</dbReference>
<sequence length="359" mass="39689">MANADSSLPLIQTITPERWAGLSMDFIAAGYVGLLVKNGQLVRRLTPGRHFSFAIPWIEQAQIILVDTKLRNLEVISRGDFLSLDQYLVNVSLSVLYQVIDPKRVALEISDPIAALTSAVKDTLGVIVNQMRLSDLVRQGRVDIRQHLISHLDFYSIGFNLEDVRVGDISFPQARGVVRQIEGLTARAEAEHEIALRSKIAESDQTIRLQLNHAELNQRAESVVHPTIAASENRAALPPHNRVPLPPTTLADPSQSAATARLVHQRTGAIVPLSVNPFTIGRELDNSLVSEDSLCSRRHARIERVLNAENHVQYQLIDVGSSNGTYVSNQRLVAQQPIVLSPGSLIRIGNDEWLFEAEV</sequence>
<keyword evidence="3" id="KW-1185">Reference proteome</keyword>
<dbReference type="EMBL" id="CP113797">
    <property type="protein sequence ID" value="WAL61025.1"/>
    <property type="molecule type" value="Genomic_DNA"/>
</dbReference>
<evidence type="ECO:0000313" key="2">
    <source>
        <dbReference type="EMBL" id="WAL61025.1"/>
    </source>
</evidence>